<dbReference type="GO" id="GO:0016787">
    <property type="term" value="F:hydrolase activity"/>
    <property type="evidence" value="ECO:0007669"/>
    <property type="project" value="UniProtKB-KW"/>
</dbReference>
<reference evidence="2 3" key="1">
    <citation type="journal article" date="2015" name="Genome Announc.">
        <title>Draft Genome Sequence of the Terrestrial Cyanobacterium Scytonema millei VB511283, Isolated from Eastern India.</title>
        <authorList>
            <person name="Sen D."/>
            <person name="Chandrababunaidu M.M."/>
            <person name="Singh D."/>
            <person name="Sanghi N."/>
            <person name="Ghorai A."/>
            <person name="Mishra G.P."/>
            <person name="Madduluri M."/>
            <person name="Adhikary S.P."/>
            <person name="Tripathy S."/>
        </authorList>
    </citation>
    <scope>NUCLEOTIDE SEQUENCE [LARGE SCALE GENOMIC DNA]</scope>
    <source>
        <strain evidence="2 3">VB511283</strain>
    </source>
</reference>
<evidence type="ECO:0000259" key="1">
    <source>
        <dbReference type="Pfam" id="PF00561"/>
    </source>
</evidence>
<sequence>MPSVKLNNINMYYEVHGSGESLVLIQGLALDSSAWTNQISVFSQKYQVIVFDNRGVGQSDSPNIPYSTEMMADDTVELLKFLNIKNAHILGFSMGGAIAQQIALKYPEIVKSLILVTTAAKFPARARYLTKLWLKMLEEQVSTETRLQEICLWVFTDEFLADEARVTAAVKLGLNHPHPQPKHGFAGQIVALLEHNTRNKLNQISVPTLVLIGKDEIFIPLNFSEELAANIPNAELVISEKGGHNYWMEFPEIFNRAVMQFLAKVA</sequence>
<dbReference type="PANTHER" id="PTHR43433">
    <property type="entry name" value="HYDROLASE, ALPHA/BETA FOLD FAMILY PROTEIN"/>
    <property type="match status" value="1"/>
</dbReference>
<dbReference type="AlphaFoldDB" id="A0A9X5I5W4"/>
<protein>
    <submittedName>
        <fullName evidence="2">Alpha/beta fold hydrolase</fullName>
    </submittedName>
</protein>
<dbReference type="SUPFAM" id="SSF53474">
    <property type="entry name" value="alpha/beta-Hydrolases"/>
    <property type="match status" value="1"/>
</dbReference>
<gene>
    <name evidence="2" type="ORF">QH73_0017840</name>
</gene>
<dbReference type="PANTHER" id="PTHR43433:SF5">
    <property type="entry name" value="AB HYDROLASE-1 DOMAIN-CONTAINING PROTEIN"/>
    <property type="match status" value="1"/>
</dbReference>
<dbReference type="InterPro" id="IPR000073">
    <property type="entry name" value="AB_hydrolase_1"/>
</dbReference>
<dbReference type="Pfam" id="PF00561">
    <property type="entry name" value="Abhydrolase_1"/>
    <property type="match status" value="1"/>
</dbReference>
<accession>A0A9X5I5W4</accession>
<evidence type="ECO:0000313" key="3">
    <source>
        <dbReference type="Proteomes" id="UP000031532"/>
    </source>
</evidence>
<dbReference type="RefSeq" id="WP_039716068.1">
    <property type="nucleotide sequence ID" value="NZ_JTJC03000005.1"/>
</dbReference>
<name>A0A9X5I5W4_9CYAN</name>
<dbReference type="OrthoDB" id="53505at2"/>
<comment type="caution">
    <text evidence="2">The sequence shown here is derived from an EMBL/GenBank/DDBJ whole genome shotgun (WGS) entry which is preliminary data.</text>
</comment>
<dbReference type="EMBL" id="JTJC03000005">
    <property type="protein sequence ID" value="NHC36480.1"/>
    <property type="molecule type" value="Genomic_DNA"/>
</dbReference>
<dbReference type="Proteomes" id="UP000031532">
    <property type="component" value="Unassembled WGS sequence"/>
</dbReference>
<dbReference type="Gene3D" id="3.40.50.1820">
    <property type="entry name" value="alpha/beta hydrolase"/>
    <property type="match status" value="1"/>
</dbReference>
<dbReference type="InterPro" id="IPR050471">
    <property type="entry name" value="AB_hydrolase"/>
</dbReference>
<feature type="domain" description="AB hydrolase-1" evidence="1">
    <location>
        <begin position="22"/>
        <end position="246"/>
    </location>
</feature>
<keyword evidence="3" id="KW-1185">Reference proteome</keyword>
<dbReference type="InterPro" id="IPR029058">
    <property type="entry name" value="AB_hydrolase_fold"/>
</dbReference>
<keyword evidence="2" id="KW-0378">Hydrolase</keyword>
<organism evidence="2 3">
    <name type="scientific">Scytonema millei VB511283</name>
    <dbReference type="NCBI Taxonomy" id="1245923"/>
    <lineage>
        <taxon>Bacteria</taxon>
        <taxon>Bacillati</taxon>
        <taxon>Cyanobacteriota</taxon>
        <taxon>Cyanophyceae</taxon>
        <taxon>Nostocales</taxon>
        <taxon>Scytonemataceae</taxon>
        <taxon>Scytonema</taxon>
    </lineage>
</organism>
<proteinExistence type="predicted"/>
<evidence type="ECO:0000313" key="2">
    <source>
        <dbReference type="EMBL" id="NHC36480.1"/>
    </source>
</evidence>
<dbReference type="PRINTS" id="PR00111">
    <property type="entry name" value="ABHYDROLASE"/>
</dbReference>